<dbReference type="OrthoDB" id="6128227at2759"/>
<dbReference type="SMART" id="SM00220">
    <property type="entry name" value="S_TKc"/>
    <property type="match status" value="1"/>
</dbReference>
<dbReference type="Pfam" id="PF00069">
    <property type="entry name" value="Pkinase"/>
    <property type="match status" value="1"/>
</dbReference>
<gene>
    <name evidence="2" type="ORF">EGW08_008722</name>
</gene>
<dbReference type="InterPro" id="IPR000719">
    <property type="entry name" value="Prot_kinase_dom"/>
</dbReference>
<keyword evidence="3" id="KW-1185">Reference proteome</keyword>
<dbReference type="EMBL" id="RQTK01000240">
    <property type="protein sequence ID" value="RUS83543.1"/>
    <property type="molecule type" value="Genomic_DNA"/>
</dbReference>
<evidence type="ECO:0000259" key="1">
    <source>
        <dbReference type="SMART" id="SM00220"/>
    </source>
</evidence>
<proteinExistence type="predicted"/>
<reference evidence="2 3" key="1">
    <citation type="submission" date="2019-01" db="EMBL/GenBank/DDBJ databases">
        <title>A draft genome assembly of the solar-powered sea slug Elysia chlorotica.</title>
        <authorList>
            <person name="Cai H."/>
            <person name="Li Q."/>
            <person name="Fang X."/>
            <person name="Li J."/>
            <person name="Curtis N.E."/>
            <person name="Altenburger A."/>
            <person name="Shibata T."/>
            <person name="Feng M."/>
            <person name="Maeda T."/>
            <person name="Schwartz J.A."/>
            <person name="Shigenobu S."/>
            <person name="Lundholm N."/>
            <person name="Nishiyama T."/>
            <person name="Yang H."/>
            <person name="Hasebe M."/>
            <person name="Li S."/>
            <person name="Pierce S.K."/>
            <person name="Wang J."/>
        </authorList>
    </citation>
    <scope>NUCLEOTIDE SEQUENCE [LARGE SCALE GENOMIC DNA]</scope>
    <source>
        <strain evidence="2">EC2010</strain>
        <tissue evidence="2">Whole organism of an adult</tissue>
    </source>
</reference>
<organism evidence="2 3">
    <name type="scientific">Elysia chlorotica</name>
    <name type="common">Eastern emerald elysia</name>
    <name type="synonym">Sea slug</name>
    <dbReference type="NCBI Taxonomy" id="188477"/>
    <lineage>
        <taxon>Eukaryota</taxon>
        <taxon>Metazoa</taxon>
        <taxon>Spiralia</taxon>
        <taxon>Lophotrochozoa</taxon>
        <taxon>Mollusca</taxon>
        <taxon>Gastropoda</taxon>
        <taxon>Heterobranchia</taxon>
        <taxon>Euthyneura</taxon>
        <taxon>Panpulmonata</taxon>
        <taxon>Sacoglossa</taxon>
        <taxon>Placobranchoidea</taxon>
        <taxon>Plakobranchidae</taxon>
        <taxon>Elysia</taxon>
    </lineage>
</organism>
<dbReference type="SUPFAM" id="SSF56112">
    <property type="entry name" value="Protein kinase-like (PK-like)"/>
    <property type="match status" value="1"/>
</dbReference>
<dbReference type="Proteomes" id="UP000271974">
    <property type="component" value="Unassembled WGS sequence"/>
</dbReference>
<dbReference type="Gene3D" id="1.10.510.10">
    <property type="entry name" value="Transferase(Phosphotransferase) domain 1"/>
    <property type="match status" value="1"/>
</dbReference>
<sequence length="410" mass="46008">MAGIDETDSLKLIGETVKLKIGSRNPFQYKPPDYANTVSAVMTSKSKTDQIEAVLEVIDRVKRENIPRGLVLDPSVVTPDKPRKVEEMVKIKAVLGKGNSAGEVVSVQDVSTGKDFAMKTILIIHFNKDEIRAWVHLADLDKAPKLYSFHMEDNKVIVKMEIVKGKQLSDIMVSEGFIKLMQDEEKSEERRYFSLLLLHGMLENFDLLKKGKFTHGDVHGGNVMVLHTLDVQSIDFGSAKSIRNNDGIDHAQRLKADLVNIVHQFFASYTGVHFQNRGAIQEALEKKDFQEVRRDMAKIPAADRNWLFSVMLMVFETVRCSRQEGFADTGAVAAAVAGMLPPRAELEDIKRKLAVLLFPEKYTNRFHGSEFVTEQEVILPEGATILDDPDLADLATLVDLEKDFGDLSFF</sequence>
<evidence type="ECO:0000313" key="3">
    <source>
        <dbReference type="Proteomes" id="UP000271974"/>
    </source>
</evidence>
<protein>
    <recommendedName>
        <fullName evidence="1">Protein kinase domain-containing protein</fullName>
    </recommendedName>
</protein>
<dbReference type="GO" id="GO:0005524">
    <property type="term" value="F:ATP binding"/>
    <property type="evidence" value="ECO:0007669"/>
    <property type="project" value="InterPro"/>
</dbReference>
<comment type="caution">
    <text evidence="2">The sequence shown here is derived from an EMBL/GenBank/DDBJ whole genome shotgun (WGS) entry which is preliminary data.</text>
</comment>
<dbReference type="InterPro" id="IPR011009">
    <property type="entry name" value="Kinase-like_dom_sf"/>
</dbReference>
<dbReference type="STRING" id="188477.A0A433TPL0"/>
<dbReference type="AlphaFoldDB" id="A0A433TPL0"/>
<feature type="domain" description="Protein kinase" evidence="1">
    <location>
        <begin position="89"/>
        <end position="331"/>
    </location>
</feature>
<evidence type="ECO:0000313" key="2">
    <source>
        <dbReference type="EMBL" id="RUS83543.1"/>
    </source>
</evidence>
<accession>A0A433TPL0</accession>
<dbReference type="GO" id="GO:0004672">
    <property type="term" value="F:protein kinase activity"/>
    <property type="evidence" value="ECO:0007669"/>
    <property type="project" value="InterPro"/>
</dbReference>
<name>A0A433TPL0_ELYCH</name>